<dbReference type="GO" id="GO:0016560">
    <property type="term" value="P:protein import into peroxisome matrix, docking"/>
    <property type="evidence" value="ECO:0007669"/>
    <property type="project" value="InterPro"/>
</dbReference>
<organism evidence="13 14">
    <name type="scientific">Eublepharis macularius</name>
    <name type="common">Leopard gecko</name>
    <name type="synonym">Cyrtodactylus macularius</name>
    <dbReference type="NCBI Taxonomy" id="481883"/>
    <lineage>
        <taxon>Eukaryota</taxon>
        <taxon>Metazoa</taxon>
        <taxon>Chordata</taxon>
        <taxon>Craniata</taxon>
        <taxon>Vertebrata</taxon>
        <taxon>Euteleostomi</taxon>
        <taxon>Lepidosauria</taxon>
        <taxon>Squamata</taxon>
        <taxon>Bifurcata</taxon>
        <taxon>Gekkota</taxon>
        <taxon>Eublepharidae</taxon>
        <taxon>Eublepharinae</taxon>
        <taxon>Eublepharis</taxon>
    </lineage>
</organism>
<feature type="compositionally biased region" description="Pro residues" evidence="11">
    <location>
        <begin position="1"/>
        <end position="12"/>
    </location>
</feature>
<keyword evidence="7" id="KW-0472">Membrane</keyword>
<evidence type="ECO:0000256" key="8">
    <source>
        <dbReference type="ARBA" id="ARBA00023140"/>
    </source>
</evidence>
<accession>A0AA97L5M4</accession>
<comment type="similarity">
    <text evidence="1">Belongs to the peroxin-13 family.</text>
</comment>
<evidence type="ECO:0000256" key="6">
    <source>
        <dbReference type="ARBA" id="ARBA00023010"/>
    </source>
</evidence>
<evidence type="ECO:0000259" key="12">
    <source>
        <dbReference type="Pfam" id="PF04088"/>
    </source>
</evidence>
<dbReference type="InterPro" id="IPR007223">
    <property type="entry name" value="Peroxin-13_N"/>
</dbReference>
<evidence type="ECO:0000256" key="11">
    <source>
        <dbReference type="SAM" id="MobiDB-lite"/>
    </source>
</evidence>
<dbReference type="RefSeq" id="XP_054843545.1">
    <property type="nucleotide sequence ID" value="XM_054987570.1"/>
</dbReference>
<dbReference type="GeneID" id="129335108"/>
<name>A0AA97L5M4_EUBMA</name>
<keyword evidence="4" id="KW-0653">Protein transport</keyword>
<gene>
    <name evidence="14" type="primary">PEX13</name>
</gene>
<evidence type="ECO:0000256" key="2">
    <source>
        <dbReference type="ARBA" id="ARBA00022448"/>
    </source>
</evidence>
<keyword evidence="6" id="KW-0811">Translocation</keyword>
<dbReference type="PANTHER" id="PTHR19332:SF1">
    <property type="entry name" value="PEROXISOMAL MEMBRANE PROTEIN PEX13"/>
    <property type="match status" value="1"/>
</dbReference>
<feature type="region of interest" description="Disordered" evidence="11">
    <location>
        <begin position="1"/>
        <end position="53"/>
    </location>
</feature>
<dbReference type="PANTHER" id="PTHR19332">
    <property type="entry name" value="PEROXISOMAL MEMBRANE PROTEIN PEX13"/>
    <property type="match status" value="1"/>
</dbReference>
<dbReference type="CDD" id="cd09275">
    <property type="entry name" value="RNase_HI_RT_DIRS1"/>
    <property type="match status" value="1"/>
</dbReference>
<protein>
    <recommendedName>
        <fullName evidence="9">Peroxin-13</fullName>
    </recommendedName>
</protein>
<evidence type="ECO:0000256" key="4">
    <source>
        <dbReference type="ARBA" id="ARBA00022927"/>
    </source>
</evidence>
<dbReference type="CTD" id="5194"/>
<dbReference type="GO" id="GO:0005778">
    <property type="term" value="C:peroxisomal membrane"/>
    <property type="evidence" value="ECO:0007669"/>
    <property type="project" value="UniProtKB-SubCell"/>
</dbReference>
<feature type="domain" description="Peroxin 13 N-terminal" evidence="12">
    <location>
        <begin position="105"/>
        <end position="242"/>
    </location>
</feature>
<dbReference type="AlphaFoldDB" id="A0AA97L5M4"/>
<evidence type="ECO:0000256" key="9">
    <source>
        <dbReference type="ARBA" id="ARBA00029693"/>
    </source>
</evidence>
<dbReference type="GO" id="GO:1990429">
    <property type="term" value="C:peroxisomal importomer complex"/>
    <property type="evidence" value="ECO:0007669"/>
    <property type="project" value="TreeGrafter"/>
</dbReference>
<comment type="subcellular location">
    <subcellularLocation>
        <location evidence="10">Peroxisome membrane</location>
    </subcellularLocation>
</comment>
<keyword evidence="13" id="KW-1185">Reference proteome</keyword>
<evidence type="ECO:0000256" key="7">
    <source>
        <dbReference type="ARBA" id="ARBA00023136"/>
    </source>
</evidence>
<keyword evidence="2" id="KW-0813">Transport</keyword>
<evidence type="ECO:0000313" key="14">
    <source>
        <dbReference type="RefSeq" id="XP_054843545.1"/>
    </source>
</evidence>
<evidence type="ECO:0000313" key="13">
    <source>
        <dbReference type="Proteomes" id="UP001190640"/>
    </source>
</evidence>
<dbReference type="Proteomes" id="UP001190640">
    <property type="component" value="Chromosome 1"/>
</dbReference>
<proteinExistence type="inferred from homology"/>
<evidence type="ECO:0000256" key="1">
    <source>
        <dbReference type="ARBA" id="ARBA00006033"/>
    </source>
</evidence>
<dbReference type="Pfam" id="PF04088">
    <property type="entry name" value="Peroxin-13_N"/>
    <property type="match status" value="1"/>
</dbReference>
<keyword evidence="5" id="KW-1133">Transmembrane helix</keyword>
<dbReference type="InterPro" id="IPR035463">
    <property type="entry name" value="Pex13"/>
</dbReference>
<keyword evidence="3" id="KW-0812">Transmembrane</keyword>
<evidence type="ECO:0000256" key="5">
    <source>
        <dbReference type="ARBA" id="ARBA00022989"/>
    </source>
</evidence>
<keyword evidence="8" id="KW-0576">Peroxisome</keyword>
<reference evidence="14" key="1">
    <citation type="submission" date="2025-08" db="UniProtKB">
        <authorList>
            <consortium name="RefSeq"/>
        </authorList>
    </citation>
    <scope>IDENTIFICATION</scope>
    <source>
        <tissue evidence="14">Blood</tissue>
    </source>
</reference>
<evidence type="ECO:0000256" key="3">
    <source>
        <dbReference type="ARBA" id="ARBA00022692"/>
    </source>
</evidence>
<dbReference type="KEGG" id="emc:129335108"/>
<sequence>MMAANQPPPPKPWENRRLSADVMAGQLTRPGQPTLTRVPPPVLPRPSQQAGNSTLNTFRPAYSSSFSPGYGTYGNSFYGSYSPYSYGYGGLGYNRYRMDDIPTSRFVQQAEESSRGAFQSIESIVHAFASVSMMMDATFSAVYNSFRAVLDVANHFSRLKIHFTKVFSAFALVRTIRYLYRRLQRLLGMRKRSENEDLWAESEGTVACIGPEDKAANSAKSWPIFLFFAVVLGGPYLIWKLLSTYTDEETDVIRNKRVQVLSDNTTACYYLNKQGGTVSLKLCREATTLWNWAIANNVLPKAVHIAGESNTAADALSRVFLPQHEWSLNRAYLHVVFRMWGTPLVDLFATVHNTQAPLFCSRAGIGHRSLGDAFQIPWSPGLFYAFPPFPLLHKVLSRIRAFRTHCILIAPRWPRQDWFPLLLSLSQGRCLPLPHAPDLLLRDGVWHHDVAVLNLTAWLLCAPD</sequence>
<evidence type="ECO:0000256" key="10">
    <source>
        <dbReference type="ARBA" id="ARBA00046271"/>
    </source>
</evidence>